<gene>
    <name evidence="1" type="ORF">EB796_017976</name>
</gene>
<accession>A0A7J7JBT1</accession>
<dbReference type="OrthoDB" id="248903at2759"/>
<organism evidence="1 2">
    <name type="scientific">Bugula neritina</name>
    <name type="common">Brown bryozoan</name>
    <name type="synonym">Sertularia neritina</name>
    <dbReference type="NCBI Taxonomy" id="10212"/>
    <lineage>
        <taxon>Eukaryota</taxon>
        <taxon>Metazoa</taxon>
        <taxon>Spiralia</taxon>
        <taxon>Lophotrochozoa</taxon>
        <taxon>Bryozoa</taxon>
        <taxon>Gymnolaemata</taxon>
        <taxon>Cheilostomatida</taxon>
        <taxon>Flustrina</taxon>
        <taxon>Buguloidea</taxon>
        <taxon>Bugulidae</taxon>
        <taxon>Bugula</taxon>
    </lineage>
</organism>
<dbReference type="Proteomes" id="UP000593567">
    <property type="component" value="Unassembled WGS sequence"/>
</dbReference>
<dbReference type="EMBL" id="VXIV02002674">
    <property type="protein sequence ID" value="KAF6023710.1"/>
    <property type="molecule type" value="Genomic_DNA"/>
</dbReference>
<reference evidence="1" key="1">
    <citation type="submission" date="2020-06" db="EMBL/GenBank/DDBJ databases">
        <title>Draft genome of Bugula neritina, a colonial animal packing powerful symbionts and potential medicines.</title>
        <authorList>
            <person name="Rayko M."/>
        </authorList>
    </citation>
    <scope>NUCLEOTIDE SEQUENCE [LARGE SCALE GENOMIC DNA]</scope>
    <source>
        <strain evidence="1">Kwan_BN1</strain>
    </source>
</reference>
<name>A0A7J7JBT1_BUGNE</name>
<protein>
    <submittedName>
        <fullName evidence="1">Uncharacterized protein</fullName>
    </submittedName>
</protein>
<keyword evidence="2" id="KW-1185">Reference proteome</keyword>
<sequence length="151" mass="16323">MSWLTGLAGKAEELLNKVDQTANASLNISTISEEGSAIPVPGNKKPPLTVSPLTLPELLLLLSLSRRNLPPLVRSPARKLWTMSCLTSSTVNQLRKLRRSLYTRGSPVLALPGPQTAGFSSQPDHILLQMMLIIVRQTGILAHQPAPATMN</sequence>
<dbReference type="AlphaFoldDB" id="A0A7J7JBT1"/>
<comment type="caution">
    <text evidence="1">The sequence shown here is derived from an EMBL/GenBank/DDBJ whole genome shotgun (WGS) entry which is preliminary data.</text>
</comment>
<proteinExistence type="predicted"/>
<evidence type="ECO:0000313" key="2">
    <source>
        <dbReference type="Proteomes" id="UP000593567"/>
    </source>
</evidence>
<evidence type="ECO:0000313" key="1">
    <source>
        <dbReference type="EMBL" id="KAF6023710.1"/>
    </source>
</evidence>